<proteinExistence type="predicted"/>
<evidence type="ECO:0000313" key="1">
    <source>
        <dbReference type="EMBL" id="PVU96114.1"/>
    </source>
</evidence>
<comment type="caution">
    <text evidence="1">The sequence shown here is derived from an EMBL/GenBank/DDBJ whole genome shotgun (WGS) entry which is preliminary data.</text>
</comment>
<dbReference type="AlphaFoldDB" id="A0A2T9YV10"/>
<protein>
    <submittedName>
        <fullName evidence="1">Uncharacterized protein</fullName>
    </submittedName>
</protein>
<organism evidence="1 2">
    <name type="scientific">Smittium simulii</name>
    <dbReference type="NCBI Taxonomy" id="133385"/>
    <lineage>
        <taxon>Eukaryota</taxon>
        <taxon>Fungi</taxon>
        <taxon>Fungi incertae sedis</taxon>
        <taxon>Zoopagomycota</taxon>
        <taxon>Kickxellomycotina</taxon>
        <taxon>Harpellomycetes</taxon>
        <taxon>Harpellales</taxon>
        <taxon>Legeriomycetaceae</taxon>
        <taxon>Smittium</taxon>
    </lineage>
</organism>
<name>A0A2T9YV10_9FUNG</name>
<gene>
    <name evidence="1" type="ORF">BB561_001360</name>
</gene>
<dbReference type="SMART" id="SM00028">
    <property type="entry name" value="TPR"/>
    <property type="match status" value="3"/>
</dbReference>
<dbReference type="EMBL" id="MBFR01000040">
    <property type="protein sequence ID" value="PVU96114.1"/>
    <property type="molecule type" value="Genomic_DNA"/>
</dbReference>
<dbReference type="Pfam" id="PF13181">
    <property type="entry name" value="TPR_8"/>
    <property type="match status" value="2"/>
</dbReference>
<dbReference type="Proteomes" id="UP000245383">
    <property type="component" value="Unassembled WGS sequence"/>
</dbReference>
<keyword evidence="2" id="KW-1185">Reference proteome</keyword>
<accession>A0A2T9YV10</accession>
<dbReference type="InterPro" id="IPR011990">
    <property type="entry name" value="TPR-like_helical_dom_sf"/>
</dbReference>
<evidence type="ECO:0000313" key="2">
    <source>
        <dbReference type="Proteomes" id="UP000245383"/>
    </source>
</evidence>
<dbReference type="OrthoDB" id="1926212at2759"/>
<dbReference type="InterPro" id="IPR019734">
    <property type="entry name" value="TPR_rpt"/>
</dbReference>
<sequence length="197" mass="21977">MSLRLATRIIKYKQKLQQNAGLLMYKKFSTIKNDSTSVNFEDLELKEKAYGYQLEATELLNNGNFSEALELYTKANNIYSSGTILYNIGHCDIDGALEFWEKSIVFMPSEADVHLNLANAYFLNKKNSEKAIEHLKVASSLSPNDGEIAYNFGCILDASGKLDEAIQQYNIALKNGIEKASVNIRNASIKMASANKS</sequence>
<reference evidence="1 2" key="1">
    <citation type="journal article" date="2018" name="MBio">
        <title>Comparative Genomics Reveals the Core Gene Toolbox for the Fungus-Insect Symbiosis.</title>
        <authorList>
            <person name="Wang Y."/>
            <person name="Stata M."/>
            <person name="Wang W."/>
            <person name="Stajich J.E."/>
            <person name="White M.M."/>
            <person name="Moncalvo J.M."/>
        </authorList>
    </citation>
    <scope>NUCLEOTIDE SEQUENCE [LARGE SCALE GENOMIC DNA]</scope>
    <source>
        <strain evidence="1 2">SWE-8-4</strain>
    </source>
</reference>
<dbReference type="Gene3D" id="1.25.40.10">
    <property type="entry name" value="Tetratricopeptide repeat domain"/>
    <property type="match status" value="1"/>
</dbReference>
<dbReference type="SUPFAM" id="SSF48452">
    <property type="entry name" value="TPR-like"/>
    <property type="match status" value="1"/>
</dbReference>